<dbReference type="Proteomes" id="UP001221757">
    <property type="component" value="Unassembled WGS sequence"/>
</dbReference>
<keyword evidence="2" id="KW-1185">Reference proteome</keyword>
<comment type="caution">
    <text evidence="1">The sequence shown here is derived from an EMBL/GenBank/DDBJ whole genome shotgun (WGS) entry which is preliminary data.</text>
</comment>
<dbReference type="AlphaFoldDB" id="A0AAD7FRD8"/>
<protein>
    <submittedName>
        <fullName evidence="1">Uncharacterized protein</fullName>
    </submittedName>
</protein>
<organism evidence="1 2">
    <name type="scientific">Mycena rosella</name>
    <name type="common">Pink bonnet</name>
    <name type="synonym">Agaricus rosellus</name>
    <dbReference type="NCBI Taxonomy" id="1033263"/>
    <lineage>
        <taxon>Eukaryota</taxon>
        <taxon>Fungi</taxon>
        <taxon>Dikarya</taxon>
        <taxon>Basidiomycota</taxon>
        <taxon>Agaricomycotina</taxon>
        <taxon>Agaricomycetes</taxon>
        <taxon>Agaricomycetidae</taxon>
        <taxon>Agaricales</taxon>
        <taxon>Marasmiineae</taxon>
        <taxon>Mycenaceae</taxon>
        <taxon>Mycena</taxon>
    </lineage>
</organism>
<reference evidence="1" key="1">
    <citation type="submission" date="2023-03" db="EMBL/GenBank/DDBJ databases">
        <title>Massive genome expansion in bonnet fungi (Mycena s.s.) driven by repeated elements and novel gene families across ecological guilds.</title>
        <authorList>
            <consortium name="Lawrence Berkeley National Laboratory"/>
            <person name="Harder C.B."/>
            <person name="Miyauchi S."/>
            <person name="Viragh M."/>
            <person name="Kuo A."/>
            <person name="Thoen E."/>
            <person name="Andreopoulos B."/>
            <person name="Lu D."/>
            <person name="Skrede I."/>
            <person name="Drula E."/>
            <person name="Henrissat B."/>
            <person name="Morin E."/>
            <person name="Kohler A."/>
            <person name="Barry K."/>
            <person name="LaButti K."/>
            <person name="Morin E."/>
            <person name="Salamov A."/>
            <person name="Lipzen A."/>
            <person name="Mereny Z."/>
            <person name="Hegedus B."/>
            <person name="Baldrian P."/>
            <person name="Stursova M."/>
            <person name="Weitz H."/>
            <person name="Taylor A."/>
            <person name="Grigoriev I.V."/>
            <person name="Nagy L.G."/>
            <person name="Martin F."/>
            <person name="Kauserud H."/>
        </authorList>
    </citation>
    <scope>NUCLEOTIDE SEQUENCE</scope>
    <source>
        <strain evidence="1">CBHHK067</strain>
    </source>
</reference>
<accession>A0AAD7FRD8</accession>
<evidence type="ECO:0000313" key="2">
    <source>
        <dbReference type="Proteomes" id="UP001221757"/>
    </source>
</evidence>
<evidence type="ECO:0000313" key="1">
    <source>
        <dbReference type="EMBL" id="KAJ7634014.1"/>
    </source>
</evidence>
<gene>
    <name evidence="1" type="ORF">B0H17DRAFT_1149791</name>
</gene>
<dbReference type="EMBL" id="JARKIE010000478">
    <property type="protein sequence ID" value="KAJ7634014.1"/>
    <property type="molecule type" value="Genomic_DNA"/>
</dbReference>
<sequence length="167" mass="18248">MRRAGTHPPPRCGKLSGRVPEFQGQLSRTGRHVQRDHPLVVAYDLPSAVLQWPMNEWGKSFFGVAALSVDNGTNTQGPNAAGTEANFDIQYAMSAIHALRVGTYAAVLEIIRCPGAGCQCAGQHQICARRAENEDEARRRGHSPSALSAMRAYRFHVSAPQQNKEVK</sequence>
<proteinExistence type="predicted"/>
<name>A0AAD7FRD8_MYCRO</name>